<evidence type="ECO:0000313" key="10">
    <source>
        <dbReference type="Proteomes" id="UP000188354"/>
    </source>
</evidence>
<dbReference type="InterPro" id="IPR024709">
    <property type="entry name" value="FucosylTrfase_pln"/>
</dbReference>
<dbReference type="CDD" id="cd11299">
    <property type="entry name" value="O-FucT_plant"/>
    <property type="match status" value="1"/>
</dbReference>
<evidence type="ECO:0000256" key="4">
    <source>
        <dbReference type="ARBA" id="ARBA00023253"/>
    </source>
</evidence>
<protein>
    <recommendedName>
        <fullName evidence="6">O-fucosyltransferase family protein</fullName>
    </recommendedName>
</protein>
<feature type="compositionally biased region" description="Polar residues" evidence="7">
    <location>
        <begin position="1"/>
        <end position="14"/>
    </location>
</feature>
<evidence type="ECO:0000256" key="1">
    <source>
        <dbReference type="ARBA" id="ARBA00007737"/>
    </source>
</evidence>
<keyword evidence="8" id="KW-0812">Transmembrane</keyword>
<gene>
    <name evidence="9" type="ORF">TanjilG_23298</name>
</gene>
<sequence>MHQYNRLPNSGHSTPSPPQSPLRSPRLRHQRSSKTARFSPVQPPGRTAAQRFAWAFLSVLLRRQALFLFAPLIYISGMLLYMGTASFDVVPIIKHRHAPGSVYRSPQIYAKLRSDMNSDNSSVDAISTIWKSPYKGGRWKPCVNRSSKGLPESNGYIYIEANGGLNQQRTSICNAVAVAGFLNATLVIPNFHYHSIWKDPSKFRDIYDEEYFIETLENDVRVVDKVPEYLMERFGSNMTVVHNFRIRAWSSITYYRDVVLPKLLEEKVIRISPFANRLSFDAPPAVQRLRCLANYEALRFSSPILTIGESLVERMKKRSAINGGKYVSIHLRFEEDMVAFSCCVFDGGKQERDDMIAARERGWKGKFTKPGRVIRPGAIRINGKCPLTPLEVGLMLRGMGFTKNTSIFLASGKIYNAEKTMAPLLEMFPNLQTKETLASEEELAPFKNFSSRMAAIDYTVCLHSEVFVTTQGGNFPHFLLGHRRYLYGGHSKTIKPDKRKLALLFDNPNIGWRGLRRQLLNMRSHSDSKGVELKRPNDSIYSFPCPGCMCPANRIEGSRSPANRTEGSRSSAIRTEGSRSSANRTEGSRSSANRTEGSRSSANRTEGSRSSANRTEGSRSSSTT</sequence>
<keyword evidence="3" id="KW-0808">Transferase</keyword>
<dbReference type="PIRSF" id="PIRSF009360">
    <property type="entry name" value="UCP009360"/>
    <property type="match status" value="1"/>
</dbReference>
<feature type="region of interest" description="Disordered" evidence="7">
    <location>
        <begin position="1"/>
        <end position="44"/>
    </location>
</feature>
<dbReference type="Gramene" id="OIV89335">
    <property type="protein sequence ID" value="OIV89335"/>
    <property type="gene ID" value="TanjilG_23298"/>
</dbReference>
<evidence type="ECO:0000313" key="9">
    <source>
        <dbReference type="EMBL" id="OIV89335.1"/>
    </source>
</evidence>
<feature type="compositionally biased region" description="Basic residues" evidence="7">
    <location>
        <begin position="25"/>
        <end position="34"/>
    </location>
</feature>
<feature type="compositionally biased region" description="Polar residues" evidence="7">
    <location>
        <begin position="560"/>
        <end position="624"/>
    </location>
</feature>
<keyword evidence="4" id="KW-0294">Fucose metabolism</keyword>
<keyword evidence="10" id="KW-1185">Reference proteome</keyword>
<dbReference type="EMBL" id="KV862319">
    <property type="protein sequence ID" value="OIV89335.1"/>
    <property type="molecule type" value="Genomic_DNA"/>
</dbReference>
<accession>A0A1J7FN52</accession>
<keyword evidence="2" id="KW-0328">Glycosyltransferase</keyword>
<dbReference type="STRING" id="3871.A0A1J7FN52"/>
<dbReference type="GO" id="GO:0006004">
    <property type="term" value="P:fucose metabolic process"/>
    <property type="evidence" value="ECO:0007669"/>
    <property type="project" value="UniProtKB-KW"/>
</dbReference>
<proteinExistence type="inferred from homology"/>
<evidence type="ECO:0000256" key="3">
    <source>
        <dbReference type="ARBA" id="ARBA00022679"/>
    </source>
</evidence>
<comment type="similarity">
    <text evidence="1">Belongs to the glycosyltransferase GT106 family.</text>
</comment>
<evidence type="ECO:0000256" key="5">
    <source>
        <dbReference type="ARBA" id="ARBA00023277"/>
    </source>
</evidence>
<keyword evidence="8" id="KW-1133">Transmembrane helix</keyword>
<evidence type="ECO:0000256" key="8">
    <source>
        <dbReference type="SAM" id="Phobius"/>
    </source>
</evidence>
<feature type="region of interest" description="Disordered" evidence="7">
    <location>
        <begin position="554"/>
        <end position="624"/>
    </location>
</feature>
<keyword evidence="5" id="KW-0119">Carbohydrate metabolism</keyword>
<evidence type="ECO:0000256" key="6">
    <source>
        <dbReference type="ARBA" id="ARBA00030350"/>
    </source>
</evidence>
<dbReference type="InterPro" id="IPR019378">
    <property type="entry name" value="GDP-Fuc_O-FucTrfase"/>
</dbReference>
<name>A0A1J7FN52_LUPAN</name>
<organism evidence="9 10">
    <name type="scientific">Lupinus angustifolius</name>
    <name type="common">Narrow-leaved blue lupine</name>
    <dbReference type="NCBI Taxonomy" id="3871"/>
    <lineage>
        <taxon>Eukaryota</taxon>
        <taxon>Viridiplantae</taxon>
        <taxon>Streptophyta</taxon>
        <taxon>Embryophyta</taxon>
        <taxon>Tracheophyta</taxon>
        <taxon>Spermatophyta</taxon>
        <taxon>Magnoliopsida</taxon>
        <taxon>eudicotyledons</taxon>
        <taxon>Gunneridae</taxon>
        <taxon>Pentapetalae</taxon>
        <taxon>rosids</taxon>
        <taxon>fabids</taxon>
        <taxon>Fabales</taxon>
        <taxon>Fabaceae</taxon>
        <taxon>Papilionoideae</taxon>
        <taxon>50 kb inversion clade</taxon>
        <taxon>genistoids sensu lato</taxon>
        <taxon>core genistoids</taxon>
        <taxon>Genisteae</taxon>
        <taxon>Lupinus</taxon>
    </lineage>
</organism>
<dbReference type="AlphaFoldDB" id="A0A1J7FN52"/>
<dbReference type="GO" id="GO:0016757">
    <property type="term" value="F:glycosyltransferase activity"/>
    <property type="evidence" value="ECO:0007669"/>
    <property type="project" value="UniProtKB-KW"/>
</dbReference>
<dbReference type="Pfam" id="PF10250">
    <property type="entry name" value="O-FucT"/>
    <property type="match status" value="1"/>
</dbReference>
<evidence type="ECO:0000256" key="7">
    <source>
        <dbReference type="SAM" id="MobiDB-lite"/>
    </source>
</evidence>
<dbReference type="Proteomes" id="UP000188354">
    <property type="component" value="Unassembled WGS sequence"/>
</dbReference>
<dbReference type="OMA" id="HAYKGGI"/>
<dbReference type="PANTHER" id="PTHR31288:SF10">
    <property type="entry name" value="PROTEIN ESMERALDA 1"/>
    <property type="match status" value="1"/>
</dbReference>
<keyword evidence="8" id="KW-0472">Membrane</keyword>
<evidence type="ECO:0000256" key="2">
    <source>
        <dbReference type="ARBA" id="ARBA00022676"/>
    </source>
</evidence>
<reference evidence="9 10" key="1">
    <citation type="journal article" date="2017" name="Plant Biotechnol. J.">
        <title>A comprehensive draft genome sequence for lupin (Lupinus angustifolius), an emerging health food: insights into plant-microbe interactions and legume evolution.</title>
        <authorList>
            <person name="Hane J.K."/>
            <person name="Ming Y."/>
            <person name="Kamphuis L.G."/>
            <person name="Nelson M.N."/>
            <person name="Garg G."/>
            <person name="Atkins C.A."/>
            <person name="Bayer P.E."/>
            <person name="Bravo A."/>
            <person name="Bringans S."/>
            <person name="Cannon S."/>
            <person name="Edwards D."/>
            <person name="Foley R."/>
            <person name="Gao L.L."/>
            <person name="Harrison M.J."/>
            <person name="Huang W."/>
            <person name="Hurgobin B."/>
            <person name="Li S."/>
            <person name="Liu C.W."/>
            <person name="McGrath A."/>
            <person name="Morahan G."/>
            <person name="Murray J."/>
            <person name="Weller J."/>
            <person name="Jian J."/>
            <person name="Singh K.B."/>
        </authorList>
    </citation>
    <scope>NUCLEOTIDE SEQUENCE [LARGE SCALE GENOMIC DNA]</scope>
    <source>
        <strain evidence="10">cv. Tanjil</strain>
        <tissue evidence="9">Whole plant</tissue>
    </source>
</reference>
<feature type="transmembrane region" description="Helical" evidence="8">
    <location>
        <begin position="65"/>
        <end position="83"/>
    </location>
</feature>
<dbReference type="PANTHER" id="PTHR31288">
    <property type="entry name" value="O-FUCOSYLTRANSFERASE FAMILY PROTEIN"/>
    <property type="match status" value="1"/>
</dbReference>